<accession>A0ABV3EEQ0</accession>
<keyword evidence="3" id="KW-1185">Reference proteome</keyword>
<evidence type="ECO:0000256" key="1">
    <source>
        <dbReference type="SAM" id="MobiDB-lite"/>
    </source>
</evidence>
<evidence type="ECO:0000313" key="2">
    <source>
        <dbReference type="EMBL" id="MEU9355107.1"/>
    </source>
</evidence>
<gene>
    <name evidence="2" type="ORF">AB0D65_29935</name>
</gene>
<reference evidence="2 3" key="1">
    <citation type="submission" date="2024-06" db="EMBL/GenBank/DDBJ databases">
        <title>The Natural Products Discovery Center: Release of the First 8490 Sequenced Strains for Exploring Actinobacteria Biosynthetic Diversity.</title>
        <authorList>
            <person name="Kalkreuter E."/>
            <person name="Kautsar S.A."/>
            <person name="Yang D."/>
            <person name="Bader C.D."/>
            <person name="Teijaro C.N."/>
            <person name="Fluegel L."/>
            <person name="Davis C.M."/>
            <person name="Simpson J.R."/>
            <person name="Lauterbach L."/>
            <person name="Steele A.D."/>
            <person name="Gui C."/>
            <person name="Meng S."/>
            <person name="Li G."/>
            <person name="Viehrig K."/>
            <person name="Ye F."/>
            <person name="Su P."/>
            <person name="Kiefer A.F."/>
            <person name="Nichols A."/>
            <person name="Cepeda A.J."/>
            <person name="Yan W."/>
            <person name="Fan B."/>
            <person name="Jiang Y."/>
            <person name="Adhikari A."/>
            <person name="Zheng C.-J."/>
            <person name="Schuster L."/>
            <person name="Cowan T.M."/>
            <person name="Smanski M.J."/>
            <person name="Chevrette M.G."/>
            <person name="De Carvalho L.P.S."/>
            <person name="Shen B."/>
        </authorList>
    </citation>
    <scope>NUCLEOTIDE SEQUENCE [LARGE SCALE GENOMIC DNA]</scope>
    <source>
        <strain evidence="2 3">NPDC048274</strain>
    </source>
</reference>
<dbReference type="RefSeq" id="WP_359987564.1">
    <property type="nucleotide sequence ID" value="NZ_JBEZLS010000027.1"/>
</dbReference>
<comment type="caution">
    <text evidence="2">The sequence shown here is derived from an EMBL/GenBank/DDBJ whole genome shotgun (WGS) entry which is preliminary data.</text>
</comment>
<feature type="compositionally biased region" description="Acidic residues" evidence="1">
    <location>
        <begin position="1"/>
        <end position="12"/>
    </location>
</feature>
<name>A0ABV3EEQ0_9ACTN</name>
<proteinExistence type="predicted"/>
<dbReference type="Proteomes" id="UP001551582">
    <property type="component" value="Unassembled WGS sequence"/>
</dbReference>
<evidence type="ECO:0000313" key="3">
    <source>
        <dbReference type="Proteomes" id="UP001551582"/>
    </source>
</evidence>
<protein>
    <submittedName>
        <fullName evidence="2">Uncharacterized protein</fullName>
    </submittedName>
</protein>
<feature type="region of interest" description="Disordered" evidence="1">
    <location>
        <begin position="1"/>
        <end position="43"/>
    </location>
</feature>
<organism evidence="2 3">
    <name type="scientific">Streptomyces griseoloalbus</name>
    <dbReference type="NCBI Taxonomy" id="67303"/>
    <lineage>
        <taxon>Bacteria</taxon>
        <taxon>Bacillati</taxon>
        <taxon>Actinomycetota</taxon>
        <taxon>Actinomycetes</taxon>
        <taxon>Kitasatosporales</taxon>
        <taxon>Streptomycetaceae</taxon>
        <taxon>Streptomyces</taxon>
    </lineage>
</organism>
<dbReference type="EMBL" id="JBEZLS010000027">
    <property type="protein sequence ID" value="MEU9355107.1"/>
    <property type="molecule type" value="Genomic_DNA"/>
</dbReference>
<sequence length="43" mass="4973">MTRETETEEDECRGDQQSQAHQPSPYAAWKTSQPDSVPDENHR</sequence>